<gene>
    <name evidence="1" type="ORF">GZ78_00760</name>
</gene>
<dbReference type="Proteomes" id="UP000028073">
    <property type="component" value="Unassembled WGS sequence"/>
</dbReference>
<dbReference type="EMBL" id="JOKH01000001">
    <property type="protein sequence ID" value="KEQ18685.1"/>
    <property type="molecule type" value="Genomic_DNA"/>
</dbReference>
<dbReference type="OrthoDB" id="10019834at2"/>
<accession>A0A081NJR2</accession>
<reference evidence="1 2" key="1">
    <citation type="submission" date="2014-06" db="EMBL/GenBank/DDBJ databases">
        <title>Whole Genome Sequences of Three Symbiotic Endozoicomonas Bacteria.</title>
        <authorList>
            <person name="Neave M.J."/>
            <person name="Apprill A."/>
            <person name="Voolstra C.R."/>
        </authorList>
    </citation>
    <scope>NUCLEOTIDE SEQUENCE [LARGE SCALE GENOMIC DNA]</scope>
    <source>
        <strain evidence="1 2">DSM 25634</strain>
    </source>
</reference>
<keyword evidence="2" id="KW-1185">Reference proteome</keyword>
<name>A0A081NJR2_9GAMM</name>
<sequence length="76" mass="8644">MPSKGKPGNVRREGVMSRVAAMSFLDSRNLADFWRVLQEKESDFFFASTGTPSGRDMLEVCLESYACSFRHLYVDD</sequence>
<dbReference type="STRING" id="1137799.GZ78_00760"/>
<evidence type="ECO:0000313" key="1">
    <source>
        <dbReference type="EMBL" id="KEQ18685.1"/>
    </source>
</evidence>
<dbReference type="RefSeq" id="WP_034831977.1">
    <property type="nucleotide sequence ID" value="NZ_JOKH01000001.1"/>
</dbReference>
<dbReference type="AlphaFoldDB" id="A0A081NJR2"/>
<comment type="caution">
    <text evidence="1">The sequence shown here is derived from an EMBL/GenBank/DDBJ whole genome shotgun (WGS) entry which is preliminary data.</text>
</comment>
<proteinExistence type="predicted"/>
<protein>
    <submittedName>
        <fullName evidence="1">Uncharacterized protein</fullName>
    </submittedName>
</protein>
<evidence type="ECO:0000313" key="2">
    <source>
        <dbReference type="Proteomes" id="UP000028073"/>
    </source>
</evidence>
<organism evidence="1 2">
    <name type="scientific">Endozoicomonas numazuensis</name>
    <dbReference type="NCBI Taxonomy" id="1137799"/>
    <lineage>
        <taxon>Bacteria</taxon>
        <taxon>Pseudomonadati</taxon>
        <taxon>Pseudomonadota</taxon>
        <taxon>Gammaproteobacteria</taxon>
        <taxon>Oceanospirillales</taxon>
        <taxon>Endozoicomonadaceae</taxon>
        <taxon>Endozoicomonas</taxon>
    </lineage>
</organism>